<keyword evidence="5 11" id="KW-0479">Metal-binding</keyword>
<evidence type="ECO:0000256" key="6">
    <source>
        <dbReference type="ARBA" id="ARBA00023002"/>
    </source>
</evidence>
<gene>
    <name evidence="14" type="ORF">DCC39_10760</name>
</gene>
<dbReference type="PIRSF" id="PIRSF038928">
    <property type="entry name" value="Catalase_clade1-3"/>
    <property type="match status" value="1"/>
</dbReference>
<dbReference type="FunFam" id="2.40.180.10:FF:000001">
    <property type="entry name" value="Catalase"/>
    <property type="match status" value="1"/>
</dbReference>
<dbReference type="AlphaFoldDB" id="A0A2U1K0U4"/>
<dbReference type="InterPro" id="IPR010582">
    <property type="entry name" value="Catalase_immune_responsive"/>
</dbReference>
<evidence type="ECO:0000256" key="12">
    <source>
        <dbReference type="RuleBase" id="RU000498"/>
    </source>
</evidence>
<evidence type="ECO:0000256" key="3">
    <source>
        <dbReference type="ARBA" id="ARBA00022559"/>
    </source>
</evidence>
<evidence type="ECO:0000256" key="7">
    <source>
        <dbReference type="ARBA" id="ARBA00023004"/>
    </source>
</evidence>
<evidence type="ECO:0000256" key="2">
    <source>
        <dbReference type="ARBA" id="ARBA00012314"/>
    </source>
</evidence>
<dbReference type="GO" id="GO:0042744">
    <property type="term" value="P:hydrogen peroxide catabolic process"/>
    <property type="evidence" value="ECO:0007669"/>
    <property type="project" value="UniProtKB-KW"/>
</dbReference>
<dbReference type="PANTHER" id="PTHR11465">
    <property type="entry name" value="CATALASE"/>
    <property type="match status" value="1"/>
</dbReference>
<dbReference type="GO" id="GO:0020037">
    <property type="term" value="F:heme binding"/>
    <property type="evidence" value="ECO:0007669"/>
    <property type="project" value="InterPro"/>
</dbReference>
<keyword evidence="15" id="KW-1185">Reference proteome</keyword>
<keyword evidence="7 11" id="KW-0408">Iron</keyword>
<dbReference type="RefSeq" id="WP_116554907.1">
    <property type="nucleotide sequence ID" value="NZ_QCZG01000021.1"/>
</dbReference>
<protein>
    <recommendedName>
        <fullName evidence="2 12">Catalase</fullName>
        <ecNumber evidence="2 12">1.11.1.6</ecNumber>
    </recommendedName>
</protein>
<evidence type="ECO:0000256" key="4">
    <source>
        <dbReference type="ARBA" id="ARBA00022617"/>
    </source>
</evidence>
<comment type="cofactor">
    <cofactor evidence="11">
        <name>heme</name>
        <dbReference type="ChEBI" id="CHEBI:30413"/>
    </cofactor>
</comment>
<organism evidence="14 15">
    <name type="scientific">Pueribacillus theae</name>
    <dbReference type="NCBI Taxonomy" id="2171751"/>
    <lineage>
        <taxon>Bacteria</taxon>
        <taxon>Bacillati</taxon>
        <taxon>Bacillota</taxon>
        <taxon>Bacilli</taxon>
        <taxon>Bacillales</taxon>
        <taxon>Bacillaceae</taxon>
        <taxon>Pueribacillus</taxon>
    </lineage>
</organism>
<evidence type="ECO:0000313" key="15">
    <source>
        <dbReference type="Proteomes" id="UP000245998"/>
    </source>
</evidence>
<dbReference type="Pfam" id="PF00199">
    <property type="entry name" value="Catalase"/>
    <property type="match status" value="1"/>
</dbReference>
<dbReference type="SUPFAM" id="SSF56634">
    <property type="entry name" value="Heme-dependent catalase-like"/>
    <property type="match status" value="1"/>
</dbReference>
<evidence type="ECO:0000256" key="5">
    <source>
        <dbReference type="ARBA" id="ARBA00022723"/>
    </source>
</evidence>
<dbReference type="GO" id="GO:0004096">
    <property type="term" value="F:catalase activity"/>
    <property type="evidence" value="ECO:0007669"/>
    <property type="project" value="UniProtKB-EC"/>
</dbReference>
<dbReference type="GO" id="GO:0005737">
    <property type="term" value="C:cytoplasm"/>
    <property type="evidence" value="ECO:0007669"/>
    <property type="project" value="TreeGrafter"/>
</dbReference>
<comment type="catalytic activity">
    <reaction evidence="9 12">
        <text>2 H2O2 = O2 + 2 H2O</text>
        <dbReference type="Rhea" id="RHEA:20309"/>
        <dbReference type="ChEBI" id="CHEBI:15377"/>
        <dbReference type="ChEBI" id="CHEBI:15379"/>
        <dbReference type="ChEBI" id="CHEBI:16240"/>
        <dbReference type="EC" id="1.11.1.6"/>
    </reaction>
</comment>
<name>A0A2U1K0U4_9BACI</name>
<dbReference type="SMART" id="SM01060">
    <property type="entry name" value="Catalase"/>
    <property type="match status" value="1"/>
</dbReference>
<evidence type="ECO:0000256" key="9">
    <source>
        <dbReference type="ARBA" id="ARBA00049254"/>
    </source>
</evidence>
<evidence type="ECO:0000256" key="1">
    <source>
        <dbReference type="ARBA" id="ARBA00005329"/>
    </source>
</evidence>
<dbReference type="PANTHER" id="PTHR11465:SF61">
    <property type="entry name" value="CATALASE"/>
    <property type="match status" value="1"/>
</dbReference>
<dbReference type="Pfam" id="PF06628">
    <property type="entry name" value="Catalase-rel"/>
    <property type="match status" value="1"/>
</dbReference>
<dbReference type="InterPro" id="IPR024708">
    <property type="entry name" value="Catalase_AS"/>
</dbReference>
<dbReference type="PROSITE" id="PS51402">
    <property type="entry name" value="CATALASE_3"/>
    <property type="match status" value="1"/>
</dbReference>
<keyword evidence="4 11" id="KW-0349">Heme</keyword>
<comment type="caution">
    <text evidence="14">The sequence shown here is derived from an EMBL/GenBank/DDBJ whole genome shotgun (WGS) entry which is preliminary data.</text>
</comment>
<feature type="active site" evidence="10">
    <location>
        <position position="58"/>
    </location>
</feature>
<dbReference type="PROSITE" id="PS00438">
    <property type="entry name" value="CATALASE_2"/>
    <property type="match status" value="1"/>
</dbReference>
<reference evidence="14 15" key="1">
    <citation type="submission" date="2018-04" db="EMBL/GenBank/DDBJ databases">
        <title>Camelliibacillus theae gen. nov., sp. nov., isolated from Pu'er tea.</title>
        <authorList>
            <person name="Niu L."/>
        </authorList>
    </citation>
    <scope>NUCLEOTIDE SEQUENCE [LARGE SCALE GENOMIC DNA]</scope>
    <source>
        <strain evidence="14 15">T8</strain>
    </source>
</reference>
<dbReference type="GO" id="GO:0042542">
    <property type="term" value="P:response to hydrogen peroxide"/>
    <property type="evidence" value="ECO:0007669"/>
    <property type="project" value="TreeGrafter"/>
</dbReference>
<dbReference type="InterPro" id="IPR040333">
    <property type="entry name" value="Catalase_3"/>
</dbReference>
<keyword evidence="3 12" id="KW-0575">Peroxidase</keyword>
<proteinExistence type="inferred from homology"/>
<evidence type="ECO:0000256" key="11">
    <source>
        <dbReference type="PIRSR" id="PIRSR038928-2"/>
    </source>
</evidence>
<keyword evidence="6 12" id="KW-0560">Oxidoreductase</keyword>
<dbReference type="OrthoDB" id="9760293at2"/>
<accession>A0A2U1K0U4</accession>
<dbReference type="PROSITE" id="PS00437">
    <property type="entry name" value="CATALASE_1"/>
    <property type="match status" value="1"/>
</dbReference>
<evidence type="ECO:0000259" key="13">
    <source>
        <dbReference type="SMART" id="SM01060"/>
    </source>
</evidence>
<dbReference type="EMBL" id="QCZG01000021">
    <property type="protein sequence ID" value="PWA10643.1"/>
    <property type="molecule type" value="Genomic_DNA"/>
</dbReference>
<keyword evidence="8 12" id="KW-0376">Hydrogen peroxide</keyword>
<dbReference type="Gene3D" id="2.40.180.10">
    <property type="entry name" value="Catalase core domain"/>
    <property type="match status" value="1"/>
</dbReference>
<dbReference type="GO" id="GO:0046872">
    <property type="term" value="F:metal ion binding"/>
    <property type="evidence" value="ECO:0007669"/>
    <property type="project" value="UniProtKB-KW"/>
</dbReference>
<dbReference type="EC" id="1.11.1.6" evidence="2 12"/>
<dbReference type="InterPro" id="IPR018028">
    <property type="entry name" value="Catalase"/>
</dbReference>
<sequence length="491" mass="56528">MNKKDNKKKLTTAAGAPVADNQNVLTAGPRGPMLLQDVWFLEKLAHFDREVIPERRMHAKGSGAYGTFTVTNDITKYTKAKIFSKVGKKTDMFARFSTVAGERGAADAERDIRGFALKFYTEQGNWDLVGNNTPVFFFRDPLQFPDLNHAVKRDPRTNLRSPKNNWDFWTSLPEALHQVTIIMSDRGIPKSYRHMHGFGSHTFSMINDKNERHWVKFHFRTQQGIENLTDEEAEALIGKDRETHQRDLYESIENGDFPKWKMYIQVMTEEEALNMPYNPFDLTKVWYKKDFPLIEVGEFELNKNPDNYFAEVEQAAFSPANIVPGIGFSPDKMLQGRLFSYGDAQRYRLGVNHHQIPVNAPRCPFHSFHRDGQMRTDGNLGSTIHYEPNSYGEWEEQPDFKEPPLALHGNAYQWDFREDDDQYFTQPGRLFNLMDNGEKERLFANTARNMGDAPKEIKIKHIVHCYKADPAYGEGVAEALGIPMSDVKIDE</sequence>
<dbReference type="InterPro" id="IPR024711">
    <property type="entry name" value="Catalase_clade1/3"/>
</dbReference>
<dbReference type="CDD" id="cd08156">
    <property type="entry name" value="catalase_clade_3"/>
    <property type="match status" value="1"/>
</dbReference>
<evidence type="ECO:0000256" key="8">
    <source>
        <dbReference type="ARBA" id="ARBA00023324"/>
    </source>
</evidence>
<dbReference type="InterPro" id="IPR002226">
    <property type="entry name" value="Catalase_haem_BS"/>
</dbReference>
<feature type="binding site" description="axial binding residue" evidence="11">
    <location>
        <position position="341"/>
    </location>
    <ligand>
        <name>heme</name>
        <dbReference type="ChEBI" id="CHEBI:30413"/>
    </ligand>
    <ligandPart>
        <name>Fe</name>
        <dbReference type="ChEBI" id="CHEBI:18248"/>
    </ligandPart>
</feature>
<dbReference type="PRINTS" id="PR00067">
    <property type="entry name" value="CATALASE"/>
</dbReference>
<comment type="similarity">
    <text evidence="1 12">Belongs to the catalase family.</text>
</comment>
<dbReference type="InterPro" id="IPR011614">
    <property type="entry name" value="Catalase_core"/>
</dbReference>
<feature type="domain" description="Catalase core" evidence="13">
    <location>
        <begin position="11"/>
        <end position="395"/>
    </location>
</feature>
<evidence type="ECO:0000256" key="10">
    <source>
        <dbReference type="PIRSR" id="PIRSR038928-1"/>
    </source>
</evidence>
<dbReference type="Proteomes" id="UP000245998">
    <property type="component" value="Unassembled WGS sequence"/>
</dbReference>
<dbReference type="InterPro" id="IPR020835">
    <property type="entry name" value="Catalase_sf"/>
</dbReference>
<evidence type="ECO:0000313" key="14">
    <source>
        <dbReference type="EMBL" id="PWA10643.1"/>
    </source>
</evidence>
<feature type="active site" evidence="10">
    <location>
        <position position="131"/>
    </location>
</feature>